<dbReference type="GO" id="GO:0006508">
    <property type="term" value="P:proteolysis"/>
    <property type="evidence" value="ECO:0007669"/>
    <property type="project" value="InterPro"/>
</dbReference>
<dbReference type="GO" id="GO:0070573">
    <property type="term" value="F:metallodipeptidase activity"/>
    <property type="evidence" value="ECO:0007669"/>
    <property type="project" value="TreeGrafter"/>
</dbReference>
<sequence>MTVLDQLEPQEVLRFFETLTTIPRGSTNEERVAAWVVGFARERGLEASSDEVHNVFVRKPGQHGGEDAVPLVLHGHLDMVCEKAEGVEIDFVNDPITIKVVGDEITADGTSLGADNGIGVSYILALLDSTELPHPPLEVVLTAMEEKGKVGSSKFDTSRLTGSRMIDFNWITDTEILAGCSGDVTFTVDVPGELETVPASHTSALRLLVRGLMGGHCEFDIHLERANAVLLLARALVALGEVADVRLASPHGGAQNNAIPADADVVLALRPEDEKAVREAVSDLQATFQREYATAEPKLRLELADAGAVPGQVFSKAAGERLARLTTLVPNGVISWNLDVPGVVETSNNLGTIRTTDDGARLMSTITSALTSRKHEVLDRVRNLASLAGGGVTVQEYGLDAPEFPYRPDSPLLATARAAYTDVIGSEPDVHVSQCSLELGMFSRAVPGLDVISIGTELRDLHSPNEAVKHTSVAKVWPLVREVVTRLADDKKEA</sequence>
<dbReference type="InterPro" id="IPR011650">
    <property type="entry name" value="Peptidase_M20_dimer"/>
</dbReference>
<dbReference type="InterPro" id="IPR001160">
    <property type="entry name" value="Peptidase_M20C"/>
</dbReference>
<organism evidence="2 3">
    <name type="scientific">Quadrisphaera setariae</name>
    <dbReference type="NCBI Taxonomy" id="2593304"/>
    <lineage>
        <taxon>Bacteria</taxon>
        <taxon>Bacillati</taxon>
        <taxon>Actinomycetota</taxon>
        <taxon>Actinomycetes</taxon>
        <taxon>Kineosporiales</taxon>
        <taxon>Kineosporiaceae</taxon>
        <taxon>Quadrisphaera</taxon>
    </lineage>
</organism>
<dbReference type="EMBL" id="VKAC01000012">
    <property type="protein sequence ID" value="TXR52659.1"/>
    <property type="molecule type" value="Genomic_DNA"/>
</dbReference>
<dbReference type="NCBIfam" id="TIGR01893">
    <property type="entry name" value="aa-his-dipept"/>
    <property type="match status" value="1"/>
</dbReference>
<feature type="domain" description="Peptidase M20 dimerisation" evidence="1">
    <location>
        <begin position="210"/>
        <end position="293"/>
    </location>
</feature>
<dbReference type="AlphaFoldDB" id="A0A5C8Z5V1"/>
<name>A0A5C8Z5V1_9ACTN</name>
<dbReference type="RefSeq" id="WP_147927781.1">
    <property type="nucleotide sequence ID" value="NZ_VKAC01000012.1"/>
</dbReference>
<proteinExistence type="predicted"/>
<protein>
    <submittedName>
        <fullName evidence="2">Aminoacyl-histidine dipeptidase</fullName>
    </submittedName>
</protein>
<dbReference type="InterPro" id="IPR002933">
    <property type="entry name" value="Peptidase_M20"/>
</dbReference>
<gene>
    <name evidence="2" type="ORF">FMM08_18040</name>
</gene>
<reference evidence="2 3" key="1">
    <citation type="submission" date="2019-07" db="EMBL/GenBank/DDBJ databases">
        <title>Quadrisphaera sp. strain DD2A genome sequencing and assembly.</title>
        <authorList>
            <person name="Kim I."/>
        </authorList>
    </citation>
    <scope>NUCLEOTIDE SEQUENCE [LARGE SCALE GENOMIC DNA]</scope>
    <source>
        <strain evidence="2 3">DD2A</strain>
    </source>
</reference>
<evidence type="ECO:0000313" key="2">
    <source>
        <dbReference type="EMBL" id="TXR52659.1"/>
    </source>
</evidence>
<dbReference type="Pfam" id="PF07687">
    <property type="entry name" value="M20_dimer"/>
    <property type="match status" value="1"/>
</dbReference>
<comment type="caution">
    <text evidence="2">The sequence shown here is derived from an EMBL/GenBank/DDBJ whole genome shotgun (WGS) entry which is preliminary data.</text>
</comment>
<dbReference type="OrthoDB" id="9773892at2"/>
<dbReference type="PIRSF" id="PIRSF016599">
    <property type="entry name" value="Xaa-His_dipept"/>
    <property type="match status" value="1"/>
</dbReference>
<dbReference type="PANTHER" id="PTHR43501:SF1">
    <property type="entry name" value="CYTOSOL NON-SPECIFIC DIPEPTIDASE"/>
    <property type="match status" value="1"/>
</dbReference>
<evidence type="ECO:0000313" key="3">
    <source>
        <dbReference type="Proteomes" id="UP000321234"/>
    </source>
</evidence>
<dbReference type="PRINTS" id="PR00934">
    <property type="entry name" value="XHISDIPTASE"/>
</dbReference>
<dbReference type="Pfam" id="PF01546">
    <property type="entry name" value="Peptidase_M20"/>
    <property type="match status" value="1"/>
</dbReference>
<dbReference type="Proteomes" id="UP000321234">
    <property type="component" value="Unassembled WGS sequence"/>
</dbReference>
<dbReference type="Gene3D" id="3.40.630.10">
    <property type="entry name" value="Zn peptidases"/>
    <property type="match status" value="2"/>
</dbReference>
<dbReference type="PANTHER" id="PTHR43501">
    <property type="entry name" value="CYTOSOL NON-SPECIFIC DIPEPTIDASE"/>
    <property type="match status" value="1"/>
</dbReference>
<dbReference type="GO" id="GO:0005829">
    <property type="term" value="C:cytosol"/>
    <property type="evidence" value="ECO:0007669"/>
    <property type="project" value="TreeGrafter"/>
</dbReference>
<dbReference type="SUPFAM" id="SSF53187">
    <property type="entry name" value="Zn-dependent exopeptidases"/>
    <property type="match status" value="1"/>
</dbReference>
<evidence type="ECO:0000259" key="1">
    <source>
        <dbReference type="Pfam" id="PF07687"/>
    </source>
</evidence>
<keyword evidence="3" id="KW-1185">Reference proteome</keyword>
<accession>A0A5C8Z5V1</accession>